<evidence type="ECO:0000256" key="1">
    <source>
        <dbReference type="SAM" id="MobiDB-lite"/>
    </source>
</evidence>
<reference evidence="2 3" key="1">
    <citation type="submission" date="2020-12" db="EMBL/GenBank/DDBJ databases">
        <title>Complete genome sequence of Erwinia phage pEa_SNUABM_5.</title>
        <authorList>
            <person name="Kim S.G."/>
            <person name="Lee S.B."/>
            <person name="Kwon J."/>
            <person name="Park S.C."/>
        </authorList>
    </citation>
    <scope>NUCLEOTIDE SEQUENCE [LARGE SCALE GENOMIC DNA]</scope>
</reference>
<feature type="region of interest" description="Disordered" evidence="1">
    <location>
        <begin position="209"/>
        <end position="232"/>
    </location>
</feature>
<proteinExistence type="predicted"/>
<accession>A0A7T8IVI8</accession>
<evidence type="ECO:0000313" key="2">
    <source>
        <dbReference type="EMBL" id="QQO90195.1"/>
    </source>
</evidence>
<feature type="compositionally biased region" description="Basic and acidic residues" evidence="1">
    <location>
        <begin position="220"/>
        <end position="232"/>
    </location>
</feature>
<evidence type="ECO:0000313" key="3">
    <source>
        <dbReference type="Proteomes" id="UP000596123"/>
    </source>
</evidence>
<dbReference type="Proteomes" id="UP000596123">
    <property type="component" value="Segment"/>
</dbReference>
<sequence>MTKQHSNFSSAFALNEHAEIRLDRFGQDKFPVARVDGIMLYGDLTMYRLSLFVNDGPTHDPHPFLHQGRPIDGFREDDLLPFEGVMYHGQEYSSRPDVNQNIAGAKYQMGDLVQIAIHTQPEQTDFHNIPVLITSVGYEPGKVVYGVSIDRAEYRNTKAWDDVYEGRYMRDDLQGIDSVLVQPVGGWSTYYQLESTTSGRVDVYGEDEIGQANVSNTPKSDSDKDDGVGYMC</sequence>
<gene>
    <name evidence="2" type="ORF">pEaSNUABM5_00053</name>
</gene>
<keyword evidence="3" id="KW-1185">Reference proteome</keyword>
<protein>
    <submittedName>
        <fullName evidence="2">Uncharacterized protein</fullName>
    </submittedName>
</protein>
<organism evidence="2 3">
    <name type="scientific">Erwinia phage pEa_SNUABM_5</name>
    <dbReference type="NCBI Taxonomy" id="2797313"/>
    <lineage>
        <taxon>Viruses</taxon>
        <taxon>Duplodnaviria</taxon>
        <taxon>Heunggongvirae</taxon>
        <taxon>Uroviricota</taxon>
        <taxon>Caudoviricetes</taxon>
        <taxon>Rivsvirus</taxon>
        <taxon>Rivsvirus SNUABM5</taxon>
    </lineage>
</organism>
<name>A0A7T8IVI8_9CAUD</name>
<dbReference type="EMBL" id="MW366843">
    <property type="protein sequence ID" value="QQO90195.1"/>
    <property type="molecule type" value="Genomic_DNA"/>
</dbReference>